<dbReference type="Proteomes" id="UP001066276">
    <property type="component" value="Chromosome 5"/>
</dbReference>
<feature type="compositionally biased region" description="Basic residues" evidence="1">
    <location>
        <begin position="49"/>
        <end position="67"/>
    </location>
</feature>
<dbReference type="AlphaFoldDB" id="A0AAV7S0I9"/>
<evidence type="ECO:0000313" key="2">
    <source>
        <dbReference type="EMBL" id="KAJ1157643.1"/>
    </source>
</evidence>
<organism evidence="2 3">
    <name type="scientific">Pleurodeles waltl</name>
    <name type="common">Iberian ribbed newt</name>
    <dbReference type="NCBI Taxonomy" id="8319"/>
    <lineage>
        <taxon>Eukaryota</taxon>
        <taxon>Metazoa</taxon>
        <taxon>Chordata</taxon>
        <taxon>Craniata</taxon>
        <taxon>Vertebrata</taxon>
        <taxon>Euteleostomi</taxon>
        <taxon>Amphibia</taxon>
        <taxon>Batrachia</taxon>
        <taxon>Caudata</taxon>
        <taxon>Salamandroidea</taxon>
        <taxon>Salamandridae</taxon>
        <taxon>Pleurodelinae</taxon>
        <taxon>Pleurodeles</taxon>
    </lineage>
</organism>
<accession>A0AAV7S0I9</accession>
<gene>
    <name evidence="2" type="ORF">NDU88_010348</name>
</gene>
<protein>
    <submittedName>
        <fullName evidence="2">Uncharacterized protein</fullName>
    </submittedName>
</protein>
<dbReference type="EMBL" id="JANPWB010000009">
    <property type="protein sequence ID" value="KAJ1157643.1"/>
    <property type="molecule type" value="Genomic_DNA"/>
</dbReference>
<keyword evidence="3" id="KW-1185">Reference proteome</keyword>
<evidence type="ECO:0000256" key="1">
    <source>
        <dbReference type="SAM" id="MobiDB-lite"/>
    </source>
</evidence>
<evidence type="ECO:0000313" key="3">
    <source>
        <dbReference type="Proteomes" id="UP001066276"/>
    </source>
</evidence>
<name>A0AAV7S0I9_PLEWA</name>
<sequence>MDIVVGGVAPSRLMRWGDSSDSQQKRKFNGKQVHGMRQTREGTGQLKYPKGKRRHGADRLAGHRRGTPQRFGKDSLGGGYSRTVQIIFNGYNASTSDISVGGWLEWYGTASQVRLVVICMVGYEALQGVAWSTSHSSMLRNPSVGSVTPQGVTGNRMWMQGNLLDSMEFDYNDDSVKEG</sequence>
<reference evidence="2" key="1">
    <citation type="journal article" date="2022" name="bioRxiv">
        <title>Sequencing and chromosome-scale assembly of the giantPleurodeles waltlgenome.</title>
        <authorList>
            <person name="Brown T."/>
            <person name="Elewa A."/>
            <person name="Iarovenko S."/>
            <person name="Subramanian E."/>
            <person name="Araus A.J."/>
            <person name="Petzold A."/>
            <person name="Susuki M."/>
            <person name="Suzuki K.-i.T."/>
            <person name="Hayashi T."/>
            <person name="Toyoda A."/>
            <person name="Oliveira C."/>
            <person name="Osipova E."/>
            <person name="Leigh N.D."/>
            <person name="Simon A."/>
            <person name="Yun M.H."/>
        </authorList>
    </citation>
    <scope>NUCLEOTIDE SEQUENCE</scope>
    <source>
        <strain evidence="2">20211129_DDA</strain>
        <tissue evidence="2">Liver</tissue>
    </source>
</reference>
<comment type="caution">
    <text evidence="2">The sequence shown here is derived from an EMBL/GenBank/DDBJ whole genome shotgun (WGS) entry which is preliminary data.</text>
</comment>
<feature type="region of interest" description="Disordered" evidence="1">
    <location>
        <begin position="15"/>
        <end position="75"/>
    </location>
</feature>
<proteinExistence type="predicted"/>